<dbReference type="GO" id="GO:0031177">
    <property type="term" value="F:phosphopantetheine binding"/>
    <property type="evidence" value="ECO:0007669"/>
    <property type="project" value="InterPro"/>
</dbReference>
<keyword evidence="4" id="KW-0808">Transferase</keyword>
<dbReference type="InterPro" id="IPR013217">
    <property type="entry name" value="Methyltransf_12"/>
</dbReference>
<evidence type="ECO:0000256" key="2">
    <source>
        <dbReference type="ARBA" id="ARBA00022553"/>
    </source>
</evidence>
<dbReference type="GO" id="GO:0032259">
    <property type="term" value="P:methylation"/>
    <property type="evidence" value="ECO:0007669"/>
    <property type="project" value="UniProtKB-KW"/>
</dbReference>
<dbReference type="InterPro" id="IPR013154">
    <property type="entry name" value="ADH-like_N"/>
</dbReference>
<dbReference type="GO" id="GO:0004312">
    <property type="term" value="F:fatty acid synthase activity"/>
    <property type="evidence" value="ECO:0007669"/>
    <property type="project" value="TreeGrafter"/>
</dbReference>
<dbReference type="PROSITE" id="PS52004">
    <property type="entry name" value="KS3_2"/>
    <property type="match status" value="1"/>
</dbReference>
<dbReference type="InterPro" id="IPR014043">
    <property type="entry name" value="Acyl_transferase_dom"/>
</dbReference>
<dbReference type="Pfam" id="PF00109">
    <property type="entry name" value="ketoacyl-synt"/>
    <property type="match status" value="1"/>
</dbReference>
<dbReference type="InterPro" id="IPR049551">
    <property type="entry name" value="PKS_DH_C"/>
</dbReference>
<evidence type="ECO:0000259" key="12">
    <source>
        <dbReference type="PROSITE" id="PS52019"/>
    </source>
</evidence>
<dbReference type="InterPro" id="IPR020843">
    <property type="entry name" value="ER"/>
</dbReference>
<dbReference type="EMBL" id="JACCJB010000022">
    <property type="protein sequence ID" value="KAF6218595.1"/>
    <property type="molecule type" value="Genomic_DNA"/>
</dbReference>
<dbReference type="InterPro" id="IPR020807">
    <property type="entry name" value="PKS_DH"/>
</dbReference>
<dbReference type="InterPro" id="IPR050091">
    <property type="entry name" value="PKS_NRPS_Biosynth_Enz"/>
</dbReference>
<feature type="domain" description="Ketosynthase family 3 (KS3)" evidence="11">
    <location>
        <begin position="56"/>
        <end position="450"/>
    </location>
</feature>
<keyword evidence="14" id="KW-1185">Reference proteome</keyword>
<dbReference type="InterPro" id="IPR049900">
    <property type="entry name" value="PKS_mFAS_DH"/>
</dbReference>
<evidence type="ECO:0000259" key="10">
    <source>
        <dbReference type="PROSITE" id="PS50075"/>
    </source>
</evidence>
<dbReference type="Proteomes" id="UP000593566">
    <property type="component" value="Unassembled WGS sequence"/>
</dbReference>
<dbReference type="InterPro" id="IPR036291">
    <property type="entry name" value="NAD(P)-bd_dom_sf"/>
</dbReference>
<dbReference type="Pfam" id="PF02801">
    <property type="entry name" value="Ketoacyl-synt_C"/>
    <property type="match status" value="1"/>
</dbReference>
<accession>A0A8H6C7X5</accession>
<feature type="region of interest" description="Disordered" evidence="9">
    <location>
        <begin position="1"/>
        <end position="49"/>
    </location>
</feature>
<dbReference type="Pfam" id="PF08659">
    <property type="entry name" value="KR"/>
    <property type="match status" value="1"/>
</dbReference>
<dbReference type="InterPro" id="IPR057326">
    <property type="entry name" value="KR_dom"/>
</dbReference>
<dbReference type="SUPFAM" id="SSF50129">
    <property type="entry name" value="GroES-like"/>
    <property type="match status" value="1"/>
</dbReference>
<feature type="region of interest" description="C-terminal hotdog fold" evidence="8">
    <location>
        <begin position="1066"/>
        <end position="1205"/>
    </location>
</feature>
<dbReference type="PROSITE" id="PS50075">
    <property type="entry name" value="CARRIER"/>
    <property type="match status" value="1"/>
</dbReference>
<dbReference type="Gene3D" id="3.90.180.10">
    <property type="entry name" value="Medium-chain alcohol dehydrogenases, catalytic domain"/>
    <property type="match status" value="2"/>
</dbReference>
<protein>
    <recommendedName>
        <fullName evidence="15">Carrier domain-containing protein</fullName>
    </recommendedName>
</protein>
<dbReference type="GO" id="GO:0006633">
    <property type="term" value="P:fatty acid biosynthetic process"/>
    <property type="evidence" value="ECO:0007669"/>
    <property type="project" value="TreeGrafter"/>
</dbReference>
<keyword evidence="6" id="KW-0511">Multifunctional enzyme</keyword>
<dbReference type="InterPro" id="IPR042104">
    <property type="entry name" value="PKS_dehydratase_sf"/>
</dbReference>
<dbReference type="Gene3D" id="3.40.366.10">
    <property type="entry name" value="Malonyl-Coenzyme A Acyl Carrier Protein, domain 2"/>
    <property type="match status" value="1"/>
</dbReference>
<evidence type="ECO:0000313" key="13">
    <source>
        <dbReference type="EMBL" id="KAF6218595.1"/>
    </source>
</evidence>
<dbReference type="SUPFAM" id="SSF53901">
    <property type="entry name" value="Thiolase-like"/>
    <property type="match status" value="2"/>
</dbReference>
<dbReference type="SMART" id="SM00825">
    <property type="entry name" value="PKS_KS"/>
    <property type="match status" value="1"/>
</dbReference>
<evidence type="ECO:0000256" key="9">
    <source>
        <dbReference type="SAM" id="MobiDB-lite"/>
    </source>
</evidence>
<dbReference type="InterPro" id="IPR029063">
    <property type="entry name" value="SAM-dependent_MTases_sf"/>
</dbReference>
<reference evidence="13 14" key="1">
    <citation type="journal article" date="2020" name="Genomics">
        <title>Complete, high-quality genomes from long-read metagenomic sequencing of two wolf lichen thalli reveals enigmatic genome architecture.</title>
        <authorList>
            <person name="McKenzie S.K."/>
            <person name="Walston R.F."/>
            <person name="Allen J.L."/>
        </authorList>
    </citation>
    <scope>NUCLEOTIDE SEQUENCE [LARGE SCALE GENOMIC DNA]</scope>
    <source>
        <strain evidence="13">WasteWater1</strain>
    </source>
</reference>
<keyword evidence="1" id="KW-0596">Phosphopantetheine</keyword>
<dbReference type="Gene3D" id="3.30.70.3290">
    <property type="match status" value="1"/>
</dbReference>
<dbReference type="GO" id="GO:0008168">
    <property type="term" value="F:methyltransferase activity"/>
    <property type="evidence" value="ECO:0007669"/>
    <property type="project" value="UniProtKB-KW"/>
</dbReference>
<keyword evidence="5" id="KW-0521">NADP</keyword>
<feature type="domain" description="PKS/mFAS DH" evidence="12">
    <location>
        <begin position="927"/>
        <end position="1205"/>
    </location>
</feature>
<evidence type="ECO:0000256" key="3">
    <source>
        <dbReference type="ARBA" id="ARBA00022603"/>
    </source>
</evidence>
<evidence type="ECO:0000259" key="11">
    <source>
        <dbReference type="PROSITE" id="PS52004"/>
    </source>
</evidence>
<dbReference type="SUPFAM" id="SSF53335">
    <property type="entry name" value="S-adenosyl-L-methionine-dependent methyltransferases"/>
    <property type="match status" value="1"/>
</dbReference>
<sequence length="2494" mass="274486">MADDTGPRINGNSHQVTNGSSKSHDHTYLRGRHHPSNGDFKPGTVHPNLEATTSTLDPIAICGLGIRLPGGVRSAEDFWDLLINGKDAQGPIRSDRYKIDSFNGALGKKGAIKTQKGYFLDDDLTSLDTSFFSMSKNELEKSDPQQRQLLEVTKECLESAGEIDYRGKMVGCYVGTFGEDWLQMSARETQHSGGYILTGHGDLMISNRVSYEYDLRGPSGDCNGAIVAGTSLIMGPATTAAMTQEGILSPEGSCKTFDAAADGFARAEAINAIYIKKLSDALRDNNPIRAIIRNTGTNSDGKSQGLMTPSSEAHEALIRKVYSDSGLIPSETGYVECHGTGTPTGDPLEVAAVGRVFGEKGVHIGSVKPNVGHSEGASGITSLIKVILCLQHGTIPPNIKFSTPNPKINFRESRLVVPTKATPWPQDRSKRASINSFGIGGSNAHIILESSDAYVPTPRKAFEIDIASKLPQLLVFSANTQESLRRQVLNNTTYLEMYLDRVLDMAYTLNQRREHHVYRTFCTVGDDRAMGKAAAVAKVPIVTPDLVMTFSGQGAQWPTMGRELVLKNSEFRSDIGAMDSILQSLQYPPAWSIKDELFKTKTSQIHRAEMAQPLCTAIQIALVNVFRRSGIQPVAVVGHSSGEIAAAYAARAISFREAVIISYYRGYVAKKPSAGSMAAVGLGADAASKFLKEGVVIACENSPKSITLSGDVGQLDKVVAAIKESKPDVLARVLKVDMAYHSHHMVSLGKEYRRLVEEELARRHDSSLHTEEFSTSRHLDTLFFSSATGEVIEDSEAVNPEYWQKNLTSLVRFDSAVRRMLQRQRNNVFLEIGPHSTLAGPLRQICSEVGLDCPYIPTMIRNKDCAETLLSAWGQLYQQGIPFSFEPLTRGGSVLPNLPSYPWDHSASYWYESRLSKDWRFREYGYHGLLGLRVGESTIFEPSWRNVLSLEDEPWLYDHKIRGDVVFPFAGYAAMAGECIRQVSGINNGYSLRHVVVHSALVLTDSKSVEMITVLRPHRLTDSMDSDWFDFTISSNSGSTWMRNCEGQVKPRQADLARCENFHIYPREVNPSRWYAAMTQIGFNYGPEFSGLTKITSSTTENLSVGEIENPYQEAPYVFHPTAIDACLQLLLVAMSKGIGRNFGHVAVPTRIEEIEVARSASTMMAKAGNLTASEAPGIDCVSGGRTCLRLRGVYLTPMDNEEDLDSAWDRHAAARLEWAPDFDFFDVASLFKPPESKIEETMLQEEMTLLCMVESAERLRLLETDQWHFRKYRDWLHKEVGRAQNGLHPVVRNCKQLVNLNPSVRRDLIEERLKQLSSMGSKAAVATGIKRISDNIEALFTGTADTLDTLMQGDVLTKIYNVVSFGHGEFVRMLSHTKPNLRVLEVGAGTGGTTVSILEDLVDKDGYPLYSLYSFTDVSAGFFPQAKERFSHASNMDYRVFDISRNPIEQGFEVASYDLILAPNVVHATPSLHETLCNLRPLLRPHGHLVLTELSALVRAPNYIFGNFSGWWLGEADGRPDEPYVSVDRWDQELKAANFTGVDTAVFDAEQPYQYCAAIVSQPLAELDGGSSRRTITILCDQETNEITKNLVAEIELLGIDYLLSKFGDRPPQGECIITTIDLESCFFENISENKFRAFQDLLSEQHHRTILWLTRPSQILCDDPRSAQTVGVARTIRSELALSFVTLEIDPREKEFGKKVMQVFGKITSRKDDGTLAPDPEYAVDDGVIKVGRYHPFSLQKELGQKSSLTATDCAMTLEIMKPGLMQTFQWSEKATPVGLGKGEVEIQTAAVGLNFRDVLLAMGISGYGLEGFPLGIDTTGVIRRVGSNVRNVAVGDRIFALAPHGCITDRLVLPCSLAVKLPDDLTFEDAATMPCCFATAIYSLLNVGGMMKGQVYATVGNDEKVKHLMDNLQLPRNHIFNSRDHSFLPDLMRETEGRGVDLVLNSLSGELLHASWKCVAEFGKLIELGKRDILGFGKLEMDIFGANRSYCCVDIAHLIRDRPERMAGVLKETLKLYQQGHVTPIRPFLTYEAGDATEAFRVLQNGDHIGKVILRMPQDNSIISSVRSASTLTLDPKGSYFLAGGLGGLGRSIATWMVEHGARSLIFLSRTAGLNESDQTFLKELESMGCVVAAVAGMTQNMEDVVAAISSAPGPIKGVIQLAMVLRVCHLSSDNRRVAPLTQAQDKPIVNMSHEEWVTASLPKVDGTWNLHNALADQPLDFFFMSSSTVTIVNQPGQGNYNAANTFLEAFCQYRHSLGLPASVLNICPIDDVGFVAANPATRKSLKAQGHHFLREQALLDYLHLSLLNSQPPAGTTARGRSPTATAVSAWENKGQIVMGLRSDLHPDDPANRTHWRRDRRMGLYHNIRNANTVDHAGGGDDNRLTRFLLRCADDPDLLAAGAEGEGLLAREIGLKVFGLVLRDAGDVDVGMTLGAVGVDSLMAIELRRWWKRAFGLEISVLEIMGLGTIRELSKVAAQRLKVKLGGAAAT</sequence>
<organism evidence="13 14">
    <name type="scientific">Letharia lupina</name>
    <dbReference type="NCBI Taxonomy" id="560253"/>
    <lineage>
        <taxon>Eukaryota</taxon>
        <taxon>Fungi</taxon>
        <taxon>Dikarya</taxon>
        <taxon>Ascomycota</taxon>
        <taxon>Pezizomycotina</taxon>
        <taxon>Lecanoromycetes</taxon>
        <taxon>OSLEUM clade</taxon>
        <taxon>Lecanoromycetidae</taxon>
        <taxon>Lecanorales</taxon>
        <taxon>Lecanorineae</taxon>
        <taxon>Parmeliaceae</taxon>
        <taxon>Letharia</taxon>
    </lineage>
</organism>
<evidence type="ECO:0000256" key="7">
    <source>
        <dbReference type="ARBA" id="ARBA00023315"/>
    </source>
</evidence>
<name>A0A8H6C7X5_9LECA</name>
<evidence type="ECO:0000256" key="1">
    <source>
        <dbReference type="ARBA" id="ARBA00022450"/>
    </source>
</evidence>
<dbReference type="InterPro" id="IPR049552">
    <property type="entry name" value="PKS_DH_N"/>
</dbReference>
<dbReference type="CDD" id="cd00833">
    <property type="entry name" value="PKS"/>
    <property type="match status" value="1"/>
</dbReference>
<proteinExistence type="predicted"/>
<dbReference type="Gene3D" id="1.10.1200.10">
    <property type="entry name" value="ACP-like"/>
    <property type="match status" value="1"/>
</dbReference>
<dbReference type="SMART" id="SM00827">
    <property type="entry name" value="PKS_AT"/>
    <property type="match status" value="1"/>
</dbReference>
<dbReference type="GO" id="GO:0044550">
    <property type="term" value="P:secondary metabolite biosynthetic process"/>
    <property type="evidence" value="ECO:0007669"/>
    <property type="project" value="UniProtKB-ARBA"/>
</dbReference>
<dbReference type="Gene3D" id="3.10.129.110">
    <property type="entry name" value="Polyketide synthase dehydratase"/>
    <property type="match status" value="1"/>
</dbReference>
<dbReference type="Pfam" id="PF21089">
    <property type="entry name" value="PKS_DH_N"/>
    <property type="match status" value="1"/>
</dbReference>
<dbReference type="InterPro" id="IPR016039">
    <property type="entry name" value="Thiolase-like"/>
</dbReference>
<dbReference type="Pfam" id="PF08242">
    <property type="entry name" value="Methyltransf_12"/>
    <property type="match status" value="1"/>
</dbReference>
<dbReference type="Gene3D" id="3.40.50.150">
    <property type="entry name" value="Vaccinia Virus protein VP39"/>
    <property type="match status" value="1"/>
</dbReference>
<dbReference type="InterPro" id="IPR013968">
    <property type="entry name" value="PKS_KR"/>
</dbReference>
<dbReference type="SUPFAM" id="SSF51735">
    <property type="entry name" value="NAD(P)-binding Rossmann-fold domains"/>
    <property type="match status" value="2"/>
</dbReference>
<dbReference type="Pfam" id="PF08240">
    <property type="entry name" value="ADH_N"/>
    <property type="match status" value="1"/>
</dbReference>
<dbReference type="SUPFAM" id="SSF52151">
    <property type="entry name" value="FabD/lysophospholipase-like"/>
    <property type="match status" value="1"/>
</dbReference>
<dbReference type="PANTHER" id="PTHR43775:SF49">
    <property type="entry name" value="SYNTHASE, PUTATIVE (JCVI)-RELATED"/>
    <property type="match status" value="1"/>
</dbReference>
<dbReference type="Pfam" id="PF00698">
    <property type="entry name" value="Acyl_transf_1"/>
    <property type="match status" value="1"/>
</dbReference>
<dbReference type="InterPro" id="IPR014030">
    <property type="entry name" value="Ketoacyl_synth_N"/>
</dbReference>
<dbReference type="SUPFAM" id="SSF55048">
    <property type="entry name" value="Probable ACP-binding domain of malonyl-CoA ACP transacylase"/>
    <property type="match status" value="1"/>
</dbReference>
<dbReference type="InterPro" id="IPR016036">
    <property type="entry name" value="Malonyl_transacylase_ACP-bd"/>
</dbReference>
<evidence type="ECO:0000313" key="14">
    <source>
        <dbReference type="Proteomes" id="UP000593566"/>
    </source>
</evidence>
<evidence type="ECO:0000256" key="5">
    <source>
        <dbReference type="ARBA" id="ARBA00022857"/>
    </source>
</evidence>
<evidence type="ECO:0000256" key="6">
    <source>
        <dbReference type="ARBA" id="ARBA00023268"/>
    </source>
</evidence>
<dbReference type="PROSITE" id="PS52019">
    <property type="entry name" value="PKS_MFAS_DH"/>
    <property type="match status" value="1"/>
</dbReference>
<dbReference type="GeneID" id="59334351"/>
<comment type="caution">
    <text evidence="13">The sequence shown here is derived from an EMBL/GenBank/DDBJ whole genome shotgun (WGS) entry which is preliminary data.</text>
</comment>
<dbReference type="InterPro" id="IPR020841">
    <property type="entry name" value="PKS_Beta-ketoAc_synthase_dom"/>
</dbReference>
<dbReference type="PANTHER" id="PTHR43775">
    <property type="entry name" value="FATTY ACID SYNTHASE"/>
    <property type="match status" value="1"/>
</dbReference>
<evidence type="ECO:0008006" key="15">
    <source>
        <dbReference type="Google" id="ProtNLM"/>
    </source>
</evidence>
<dbReference type="SUPFAM" id="SSF47336">
    <property type="entry name" value="ACP-like"/>
    <property type="match status" value="1"/>
</dbReference>
<dbReference type="SMART" id="SM00823">
    <property type="entry name" value="PKS_PP"/>
    <property type="match status" value="1"/>
</dbReference>
<feature type="compositionally biased region" description="Polar residues" evidence="9">
    <location>
        <begin position="10"/>
        <end position="21"/>
    </location>
</feature>
<feature type="region of interest" description="N-terminal hotdog fold" evidence="8">
    <location>
        <begin position="927"/>
        <end position="1056"/>
    </location>
</feature>
<dbReference type="CDD" id="cd02440">
    <property type="entry name" value="AdoMet_MTases"/>
    <property type="match status" value="1"/>
</dbReference>
<gene>
    <name evidence="13" type="ORF">HO133_005946</name>
</gene>
<keyword evidence="3" id="KW-0489">Methyltransferase</keyword>
<dbReference type="Pfam" id="PF16197">
    <property type="entry name" value="KAsynt_C_assoc"/>
    <property type="match status" value="1"/>
</dbReference>
<dbReference type="SMART" id="SM00829">
    <property type="entry name" value="PKS_ER"/>
    <property type="match status" value="1"/>
</dbReference>
<keyword evidence="2" id="KW-0597">Phosphoprotein</keyword>
<dbReference type="InterPro" id="IPR009081">
    <property type="entry name" value="PP-bd_ACP"/>
</dbReference>
<feature type="domain" description="Carrier" evidence="10">
    <location>
        <begin position="2409"/>
        <end position="2484"/>
    </location>
</feature>
<dbReference type="Pfam" id="PF00550">
    <property type="entry name" value="PP-binding"/>
    <property type="match status" value="1"/>
</dbReference>
<dbReference type="InterPro" id="IPR032821">
    <property type="entry name" value="PKS_assoc"/>
</dbReference>
<dbReference type="RefSeq" id="XP_037148030.1">
    <property type="nucleotide sequence ID" value="XM_037296849.1"/>
</dbReference>
<dbReference type="CDD" id="cd05195">
    <property type="entry name" value="enoyl_red"/>
    <property type="match status" value="1"/>
</dbReference>
<dbReference type="Gene3D" id="3.40.47.10">
    <property type="match status" value="2"/>
</dbReference>
<feature type="active site" description="Proton donor; for dehydratase activity" evidence="8">
    <location>
        <position position="1125"/>
    </location>
</feature>
<dbReference type="InterPro" id="IPR014031">
    <property type="entry name" value="Ketoacyl_synth_C"/>
</dbReference>
<evidence type="ECO:0000256" key="4">
    <source>
        <dbReference type="ARBA" id="ARBA00022679"/>
    </source>
</evidence>
<dbReference type="Pfam" id="PF13602">
    <property type="entry name" value="ADH_zinc_N_2"/>
    <property type="match status" value="1"/>
</dbReference>
<keyword evidence="7" id="KW-0012">Acyltransferase</keyword>
<feature type="active site" description="Proton acceptor; for dehydratase activity" evidence="8">
    <location>
        <position position="959"/>
    </location>
</feature>
<dbReference type="InterPro" id="IPR011032">
    <property type="entry name" value="GroES-like_sf"/>
</dbReference>
<dbReference type="InterPro" id="IPR001227">
    <property type="entry name" value="Ac_transferase_dom_sf"/>
</dbReference>
<dbReference type="InterPro" id="IPR036736">
    <property type="entry name" value="ACP-like_sf"/>
</dbReference>
<dbReference type="InterPro" id="IPR020806">
    <property type="entry name" value="PKS_PP-bd"/>
</dbReference>
<dbReference type="GO" id="GO:0016491">
    <property type="term" value="F:oxidoreductase activity"/>
    <property type="evidence" value="ECO:0007669"/>
    <property type="project" value="InterPro"/>
</dbReference>
<dbReference type="InterPro" id="IPR016035">
    <property type="entry name" value="Acyl_Trfase/lysoPLipase"/>
</dbReference>
<dbReference type="Pfam" id="PF14765">
    <property type="entry name" value="PS-DH"/>
    <property type="match status" value="1"/>
</dbReference>
<dbReference type="SMART" id="SM00822">
    <property type="entry name" value="PKS_KR"/>
    <property type="match status" value="1"/>
</dbReference>
<evidence type="ECO:0000256" key="8">
    <source>
        <dbReference type="PROSITE-ProRule" id="PRU01363"/>
    </source>
</evidence>
<dbReference type="Gene3D" id="3.40.50.720">
    <property type="entry name" value="NAD(P)-binding Rossmann-like Domain"/>
    <property type="match status" value="1"/>
</dbReference>
<dbReference type="SMART" id="SM00826">
    <property type="entry name" value="PKS_DH"/>
    <property type="match status" value="1"/>
</dbReference>